<reference evidence="5 6" key="1">
    <citation type="submission" date="2020-08" db="EMBL/GenBank/DDBJ databases">
        <title>Genomic Encyclopedia of Type Strains, Phase IV (KMG-IV): sequencing the most valuable type-strain genomes for metagenomic binning, comparative biology and taxonomic classification.</title>
        <authorList>
            <person name="Goeker M."/>
        </authorList>
    </citation>
    <scope>NUCLEOTIDE SEQUENCE [LARGE SCALE GENOMIC DNA]</scope>
    <source>
        <strain evidence="5 6">DSM 5391</strain>
    </source>
</reference>
<feature type="coiled-coil region" evidence="1">
    <location>
        <begin position="270"/>
        <end position="302"/>
    </location>
</feature>
<evidence type="ECO:0000313" key="5">
    <source>
        <dbReference type="EMBL" id="MBB6445144.1"/>
    </source>
</evidence>
<proteinExistence type="predicted"/>
<sequence length="400" mass="44541">MYCHKCGEQVIADAQFCPHCGAKVQNSAQEEMAAGTTTASRLDKPEKPRNHSALNRTLPVLIPIISFLLIAAGLAFYYVQEQKINKEVLQLKEDAETAALKTKYKQAKGILEEALNKRPNYETLTIDLKAVEKAIQYDESFAVVSEHIKKSQFDAAGKELTNLKNQLNAEHSPIFVPLQRQLKEKEVNITVGKIKTELNNLTTVDELGGKLSILASLPEKEASAVRKEIINKIVQISMDQAGQLLKDKQFSKAISTVDKGLQYAVNDEKLTALKGRIEQDKNAFEKAEQERIEQAMESAAQEDLKNKTAAAEVLELLAEVNEYGDLYVSGSVNNKATTNIYSVTVYYSIYDENASLIESGDTVVYPYLLEPGDTGTFDNTHYGLHENATVEIDNITWYLQ</sequence>
<evidence type="ECO:0000256" key="2">
    <source>
        <dbReference type="SAM" id="MobiDB-lite"/>
    </source>
</evidence>
<comment type="caution">
    <text evidence="5">The sequence shown here is derived from an EMBL/GenBank/DDBJ whole genome shotgun (WGS) entry which is preliminary data.</text>
</comment>
<protein>
    <recommendedName>
        <fullName evidence="4">Zinc-ribbon domain-containing protein</fullName>
    </recommendedName>
</protein>
<dbReference type="AlphaFoldDB" id="A0A7X0HQP0"/>
<feature type="domain" description="Zinc-ribbon" evidence="4">
    <location>
        <begin position="2"/>
        <end position="24"/>
    </location>
</feature>
<evidence type="ECO:0000259" key="4">
    <source>
        <dbReference type="Pfam" id="PF13240"/>
    </source>
</evidence>
<accession>A0A7X0HQP0</accession>
<name>A0A7X0HQP0_9BACI</name>
<dbReference type="InterPro" id="IPR047676">
    <property type="entry name" value="FxLYD_dom"/>
</dbReference>
<dbReference type="InterPro" id="IPR026870">
    <property type="entry name" value="Zinc_ribbon_dom"/>
</dbReference>
<evidence type="ECO:0000256" key="1">
    <source>
        <dbReference type="SAM" id="Coils"/>
    </source>
</evidence>
<evidence type="ECO:0000256" key="3">
    <source>
        <dbReference type="SAM" id="Phobius"/>
    </source>
</evidence>
<dbReference type="EMBL" id="JACHGK010000004">
    <property type="protein sequence ID" value="MBB6445144.1"/>
    <property type="molecule type" value="Genomic_DNA"/>
</dbReference>
<dbReference type="Pfam" id="PF13240">
    <property type="entry name" value="Zn_Ribbon_1"/>
    <property type="match status" value="1"/>
</dbReference>
<dbReference type="RefSeq" id="WP_184524890.1">
    <property type="nucleotide sequence ID" value="NZ_JACHGK010000004.1"/>
</dbReference>
<keyword evidence="6" id="KW-1185">Reference proteome</keyword>
<keyword evidence="3" id="KW-0472">Membrane</keyword>
<dbReference type="NCBIfam" id="NF038353">
    <property type="entry name" value="FxLYD_dom"/>
    <property type="match status" value="1"/>
</dbReference>
<keyword evidence="3" id="KW-1133">Transmembrane helix</keyword>
<feature type="compositionally biased region" description="Polar residues" evidence="2">
    <location>
        <begin position="31"/>
        <end position="40"/>
    </location>
</feature>
<dbReference type="Proteomes" id="UP000531594">
    <property type="component" value="Unassembled WGS sequence"/>
</dbReference>
<keyword evidence="1" id="KW-0175">Coiled coil</keyword>
<feature type="region of interest" description="Disordered" evidence="2">
    <location>
        <begin position="31"/>
        <end position="50"/>
    </location>
</feature>
<feature type="transmembrane region" description="Helical" evidence="3">
    <location>
        <begin position="57"/>
        <end position="79"/>
    </location>
</feature>
<evidence type="ECO:0000313" key="6">
    <source>
        <dbReference type="Proteomes" id="UP000531594"/>
    </source>
</evidence>
<keyword evidence="3" id="KW-0812">Transmembrane</keyword>
<organism evidence="5 6">
    <name type="scientific">Bacillus benzoevorans</name>
    <dbReference type="NCBI Taxonomy" id="1456"/>
    <lineage>
        <taxon>Bacteria</taxon>
        <taxon>Bacillati</taxon>
        <taxon>Bacillota</taxon>
        <taxon>Bacilli</taxon>
        <taxon>Bacillales</taxon>
        <taxon>Bacillaceae</taxon>
        <taxon>Bacillus</taxon>
    </lineage>
</organism>
<gene>
    <name evidence="5" type="ORF">HNR53_001754</name>
</gene>